<dbReference type="Proteomes" id="UP000254794">
    <property type="component" value="Unassembled WGS sequence"/>
</dbReference>
<dbReference type="Gene3D" id="3.50.50.60">
    <property type="entry name" value="FAD/NAD(P)-binding domain"/>
    <property type="match status" value="1"/>
</dbReference>
<keyword evidence="2" id="KW-1185">Reference proteome</keyword>
<organism evidence="1 2">
    <name type="scientific">Legionella busanensis</name>
    <dbReference type="NCBI Taxonomy" id="190655"/>
    <lineage>
        <taxon>Bacteria</taxon>
        <taxon>Pseudomonadati</taxon>
        <taxon>Pseudomonadota</taxon>
        <taxon>Gammaproteobacteria</taxon>
        <taxon>Legionellales</taxon>
        <taxon>Legionellaceae</taxon>
        <taxon>Legionella</taxon>
    </lineage>
</organism>
<dbReference type="InterPro" id="IPR036188">
    <property type="entry name" value="FAD/NAD-bd_sf"/>
</dbReference>
<name>A0A378JME1_9GAMM</name>
<protein>
    <submittedName>
        <fullName evidence="1">Uncharacterized protein</fullName>
    </submittedName>
</protein>
<accession>A0A378JME1</accession>
<dbReference type="SUPFAM" id="SSF51905">
    <property type="entry name" value="FAD/NAD(P)-binding domain"/>
    <property type="match status" value="1"/>
</dbReference>
<sequence>MKDKGDIDTVINKNDELEVSNNEGKYDFVVIGAGMAGINAALKLNNLTINGRKPRIALVEAGSEVLPSTCSSQNECNKLHTGMHYLADKETALKCLENAIEFAKEFPDFMASRPGFKDNPCLGRHYLLDKSQVPLKAAEDVIEALIEFYKEKIKEDPANKVFGEPEDFIRELDREKYSFISTSIPYRDEEGKIVGTTSVLKAFQTTEPQVDIPKLQKHLQSEINNNKNITFIPNTYVTSMGSTSDHLGYYICAESRKQDGGKGGEPIRLEASQIINCAWENAAFLNKGLESSASKPPHKDSQGVNRVKVSIEVKLPEKLSHINTSLFSTGPFFSFTNLGGNGRAILTSEYYTNIDSYPTGIEMPVDLEKRIENLRKTSLNEDAKQLAIAIIKDCAECFTDEFKLPLLELVRKELEDQAAEVEIDSEKKIKIHVGIVNITGLQKEYTKKDIHSLNGIMHQRRSIGVTETDLGVVTFLASKMTNAVAGARKAIEIIVEHMYLQEKYNQLAKLIKDKLLLLPRAWDENDMAEINHLLYIDFKQRIREVIESIDYAVGKDIYGTLLESKAEKLTKEILKFKDNKQAILTSPRRDGFFSPANTDAEATAGTGRTNSVLVEPNMVTKKPAETSKPNPDGLNLFF</sequence>
<evidence type="ECO:0000313" key="2">
    <source>
        <dbReference type="Proteomes" id="UP000254794"/>
    </source>
</evidence>
<gene>
    <name evidence="1" type="ORF">NCTC13316_02507</name>
</gene>
<dbReference type="OrthoDB" id="1401001at2"/>
<dbReference type="AlphaFoldDB" id="A0A378JME1"/>
<dbReference type="RefSeq" id="WP_115331957.1">
    <property type="nucleotide sequence ID" value="NZ_CAAAHP010000006.1"/>
</dbReference>
<dbReference type="EMBL" id="UGOD01000001">
    <property type="protein sequence ID" value="STX52394.1"/>
    <property type="molecule type" value="Genomic_DNA"/>
</dbReference>
<evidence type="ECO:0000313" key="1">
    <source>
        <dbReference type="EMBL" id="STX52394.1"/>
    </source>
</evidence>
<proteinExistence type="predicted"/>
<reference evidence="1 2" key="1">
    <citation type="submission" date="2018-06" db="EMBL/GenBank/DDBJ databases">
        <authorList>
            <consortium name="Pathogen Informatics"/>
            <person name="Doyle S."/>
        </authorList>
    </citation>
    <scope>NUCLEOTIDE SEQUENCE [LARGE SCALE GENOMIC DNA]</scope>
    <source>
        <strain evidence="1 2">NCTC13316</strain>
    </source>
</reference>